<dbReference type="AlphaFoldDB" id="A0A2D4DN88"/>
<dbReference type="GO" id="GO:0006974">
    <property type="term" value="P:DNA damage response"/>
    <property type="evidence" value="ECO:0007669"/>
    <property type="project" value="UniProtKB-KW"/>
</dbReference>
<dbReference type="CDD" id="cd01651">
    <property type="entry name" value="RT_G2_intron"/>
    <property type="match status" value="1"/>
</dbReference>
<dbReference type="InterPro" id="IPR030931">
    <property type="entry name" value="Group_II_RT_mat"/>
</dbReference>
<dbReference type="InterPro" id="IPR043502">
    <property type="entry name" value="DNA/RNA_pol_sf"/>
</dbReference>
<dbReference type="EMBL" id="UXEP01000081">
    <property type="protein sequence ID" value="VDC43922.1"/>
    <property type="molecule type" value="Genomic_DNA"/>
</dbReference>
<reference evidence="2 3" key="1">
    <citation type="submission" date="2018-10" db="EMBL/GenBank/DDBJ databases">
        <authorList>
            <consortium name="Molecular Microbiology and Infection Unit (UMMI)"/>
            <person name="Machado M."/>
        </authorList>
    </citation>
    <scope>NUCLEOTIDE SEQUENCE [LARGE SCALE GENOMIC DNA]</scope>
    <source>
        <strain evidence="2">FMV2238.02</strain>
    </source>
</reference>
<dbReference type="InterPro" id="IPR000477">
    <property type="entry name" value="RT_dom"/>
</dbReference>
<dbReference type="RefSeq" id="WP_237394979.1">
    <property type="nucleotide sequence ID" value="NZ_BEWZ01000008.1"/>
</dbReference>
<protein>
    <submittedName>
        <fullName evidence="2">Group II intron-encoded protein LtrA</fullName>
    </submittedName>
</protein>
<dbReference type="PANTHER" id="PTHR34047:SF8">
    <property type="entry name" value="PROTEIN YKFC"/>
    <property type="match status" value="1"/>
</dbReference>
<accession>A0A2D4DN88</accession>
<evidence type="ECO:0000256" key="1">
    <source>
        <dbReference type="ARBA" id="ARBA00022763"/>
    </source>
</evidence>
<proteinExistence type="predicted"/>
<dbReference type="SUPFAM" id="SSF56672">
    <property type="entry name" value="DNA/RNA polymerases"/>
    <property type="match status" value="1"/>
</dbReference>
<evidence type="ECO:0000313" key="2">
    <source>
        <dbReference type="EMBL" id="VDC43922.1"/>
    </source>
</evidence>
<organism evidence="2 3">
    <name type="scientific">Streptococcus canis</name>
    <dbReference type="NCBI Taxonomy" id="1329"/>
    <lineage>
        <taxon>Bacteria</taxon>
        <taxon>Bacillati</taxon>
        <taxon>Bacillota</taxon>
        <taxon>Bacilli</taxon>
        <taxon>Lactobacillales</taxon>
        <taxon>Streptococcaceae</taxon>
        <taxon>Streptococcus</taxon>
    </lineage>
</organism>
<dbReference type="NCBIfam" id="TIGR04416">
    <property type="entry name" value="group_II_RT_mat"/>
    <property type="match status" value="1"/>
</dbReference>
<name>A0A2D4DN88_STRCB</name>
<sequence length="371" mass="43638">MSTLLRYYEYYQMQEMFDWLYQCSLANQTFGINLYDIIISENNILLAYRIIKSNTGSKTAGTDRQTIRDFTIKNQDEFIKEIRLAMKDYKPQTVRRVDIPKPNGKTRPLGIPTMRDRLIQQMIKQVLEPICEAKFYKHSYGFRPNRSTHHAIARCQFLMNQSTFHHVVDIDIQGFFDNVNHTKLLKQMYTIGIRDKRVLAIISKMLKAPIVRQGIPQKGTPQGAILSPLLSNIVLNDLDQWIASQWENFPTRRHYTKLNKYPALQQTKLKEMYIVRYADDFKIFTKNHKIAWKVFHAVEGYVKAHLKLNISKEKSKVTNLRRRSSEFLGFELKAIKKHKKYIARTSVSGKNKKIIREKIVRYLKTIQSSPT</sequence>
<dbReference type="PANTHER" id="PTHR34047">
    <property type="entry name" value="NUCLEAR INTRON MATURASE 1, MITOCHONDRIAL-RELATED"/>
    <property type="match status" value="1"/>
</dbReference>
<dbReference type="PROSITE" id="PS50878">
    <property type="entry name" value="RT_POL"/>
    <property type="match status" value="1"/>
</dbReference>
<gene>
    <name evidence="2" type="primary">ltrA_5</name>
    <name evidence="2" type="ORF">FMV2238Y02_23890</name>
</gene>
<dbReference type="InterPro" id="IPR051083">
    <property type="entry name" value="GrpII_Intron_Splice-Mob/Def"/>
</dbReference>
<dbReference type="Pfam" id="PF00078">
    <property type="entry name" value="RVT_1"/>
    <property type="match status" value="1"/>
</dbReference>
<evidence type="ECO:0000313" key="3">
    <source>
        <dbReference type="Proteomes" id="UP000280759"/>
    </source>
</evidence>
<keyword evidence="3" id="KW-1185">Reference proteome</keyword>
<keyword evidence="1" id="KW-0227">DNA damage</keyword>
<dbReference type="Proteomes" id="UP000280759">
    <property type="component" value="Unassembled WGS sequence"/>
</dbReference>